<dbReference type="EMBL" id="UINC01219086">
    <property type="protein sequence ID" value="SVE46396.1"/>
    <property type="molecule type" value="Genomic_DNA"/>
</dbReference>
<accession>A0A383DPI5</accession>
<gene>
    <name evidence="2" type="ORF">METZ01_LOCUS499250</name>
</gene>
<feature type="non-terminal residue" evidence="2">
    <location>
        <position position="159"/>
    </location>
</feature>
<feature type="region of interest" description="Disordered" evidence="1">
    <location>
        <begin position="139"/>
        <end position="159"/>
    </location>
</feature>
<reference evidence="2" key="1">
    <citation type="submission" date="2018-05" db="EMBL/GenBank/DDBJ databases">
        <authorList>
            <person name="Lanie J.A."/>
            <person name="Ng W.-L."/>
            <person name="Kazmierczak K.M."/>
            <person name="Andrzejewski T.M."/>
            <person name="Davidsen T.M."/>
            <person name="Wayne K.J."/>
            <person name="Tettelin H."/>
            <person name="Glass J.I."/>
            <person name="Rusch D."/>
            <person name="Podicherti R."/>
            <person name="Tsui H.-C.T."/>
            <person name="Winkler M.E."/>
        </authorList>
    </citation>
    <scope>NUCLEOTIDE SEQUENCE</scope>
</reference>
<evidence type="ECO:0000256" key="1">
    <source>
        <dbReference type="SAM" id="MobiDB-lite"/>
    </source>
</evidence>
<name>A0A383DPI5_9ZZZZ</name>
<dbReference type="AlphaFoldDB" id="A0A383DPI5"/>
<evidence type="ECO:0000313" key="2">
    <source>
        <dbReference type="EMBL" id="SVE46396.1"/>
    </source>
</evidence>
<sequence length="159" mass="17532">MGTKGLEEVGKRFPQQDVQDLAWETLKVAVIVPSCSGVWPAKFGECLSNMVAYFQGSHFEGDHEIKVFSFCGKVMPEIRHHLIGESIAWGATHVLMLQPEITFPVNSIHQLLARGRAIIGVNYLTNIIKNDYAAYRKSGTVQPDPKGPEIEEVDGVVPG</sequence>
<proteinExistence type="predicted"/>
<feature type="compositionally biased region" description="Acidic residues" evidence="1">
    <location>
        <begin position="150"/>
        <end position="159"/>
    </location>
</feature>
<protein>
    <submittedName>
        <fullName evidence="2">Uncharacterized protein</fullName>
    </submittedName>
</protein>
<organism evidence="2">
    <name type="scientific">marine metagenome</name>
    <dbReference type="NCBI Taxonomy" id="408172"/>
    <lineage>
        <taxon>unclassified sequences</taxon>
        <taxon>metagenomes</taxon>
        <taxon>ecological metagenomes</taxon>
    </lineage>
</organism>